<keyword evidence="2" id="KW-1185">Reference proteome</keyword>
<comment type="caution">
    <text evidence="1">The sequence shown here is derived from an EMBL/GenBank/DDBJ whole genome shotgun (WGS) entry which is preliminary data.</text>
</comment>
<accession>A0A918TAM5</accession>
<protein>
    <submittedName>
        <fullName evidence="1">Uncharacterized protein</fullName>
    </submittedName>
</protein>
<dbReference type="Proteomes" id="UP000644020">
    <property type="component" value="Unassembled WGS sequence"/>
</dbReference>
<proteinExistence type="predicted"/>
<evidence type="ECO:0000313" key="1">
    <source>
        <dbReference type="EMBL" id="GHB09101.1"/>
    </source>
</evidence>
<dbReference type="EMBL" id="BMUL01000025">
    <property type="protein sequence ID" value="GHB09101.1"/>
    <property type="molecule type" value="Genomic_DNA"/>
</dbReference>
<gene>
    <name evidence="1" type="ORF">GCM10010305_60030</name>
</gene>
<reference evidence="1" key="2">
    <citation type="submission" date="2020-09" db="EMBL/GenBank/DDBJ databases">
        <authorList>
            <person name="Sun Q."/>
            <person name="Ohkuma M."/>
        </authorList>
    </citation>
    <scope>NUCLEOTIDE SEQUENCE</scope>
    <source>
        <strain evidence="1">JCM 4518</strain>
    </source>
</reference>
<dbReference type="AlphaFoldDB" id="A0A918TAM5"/>
<name>A0A918TAM5_9ACTN</name>
<sequence>MRLQKLDLWLRYPGYLTYELMNEYEARPDDSGLLDLAEEILGSEEPDLRRFPMLRNRFGAFEELDEALGASGGEMPHQQDPDPWREPWGGACPFLLQRGREVAGVS</sequence>
<evidence type="ECO:0000313" key="2">
    <source>
        <dbReference type="Proteomes" id="UP000644020"/>
    </source>
</evidence>
<organism evidence="1 2">
    <name type="scientific">Streptomyces termitum</name>
    <dbReference type="NCBI Taxonomy" id="67368"/>
    <lineage>
        <taxon>Bacteria</taxon>
        <taxon>Bacillati</taxon>
        <taxon>Actinomycetota</taxon>
        <taxon>Actinomycetes</taxon>
        <taxon>Kitasatosporales</taxon>
        <taxon>Streptomycetaceae</taxon>
        <taxon>Streptomyces</taxon>
    </lineage>
</organism>
<reference evidence="1" key="1">
    <citation type="journal article" date="2014" name="Int. J. Syst. Evol. Microbiol.">
        <title>Complete genome sequence of Corynebacterium casei LMG S-19264T (=DSM 44701T), isolated from a smear-ripened cheese.</title>
        <authorList>
            <consortium name="US DOE Joint Genome Institute (JGI-PGF)"/>
            <person name="Walter F."/>
            <person name="Albersmeier A."/>
            <person name="Kalinowski J."/>
            <person name="Ruckert C."/>
        </authorList>
    </citation>
    <scope>NUCLEOTIDE SEQUENCE</scope>
    <source>
        <strain evidence="1">JCM 4518</strain>
    </source>
</reference>